<keyword evidence="1" id="KW-0472">Membrane</keyword>
<dbReference type="InParanoid" id="A0A059CCP5"/>
<dbReference type="Pfam" id="PF13968">
    <property type="entry name" value="DUF4220"/>
    <property type="match status" value="1"/>
</dbReference>
<protein>
    <recommendedName>
        <fullName evidence="2">DUF4220 domain-containing protein</fullName>
    </recommendedName>
</protein>
<dbReference type="InterPro" id="IPR007658">
    <property type="entry name" value="DUF594"/>
</dbReference>
<accession>A0A059CCP5</accession>
<gene>
    <name evidence="3" type="ORF">EUGRSUZ_D00364</name>
</gene>
<dbReference type="InterPro" id="IPR025315">
    <property type="entry name" value="DUF4220"/>
</dbReference>
<dbReference type="PANTHER" id="PTHR31325">
    <property type="entry name" value="OS01G0798800 PROTEIN-RELATED"/>
    <property type="match status" value="1"/>
</dbReference>
<feature type="transmembrane region" description="Helical" evidence="1">
    <location>
        <begin position="43"/>
        <end position="62"/>
    </location>
</feature>
<dbReference type="Gramene" id="KCW75999">
    <property type="protein sequence ID" value="KCW75999"/>
    <property type="gene ID" value="EUGRSUZ_D00364"/>
</dbReference>
<keyword evidence="1" id="KW-1133">Transmembrane helix</keyword>
<feature type="transmembrane region" description="Helical" evidence="1">
    <location>
        <begin position="68"/>
        <end position="92"/>
    </location>
</feature>
<proteinExistence type="predicted"/>
<name>A0A059CCP5_EUCGR</name>
<dbReference type="EMBL" id="KK198756">
    <property type="protein sequence ID" value="KCW75999.1"/>
    <property type="molecule type" value="Genomic_DNA"/>
</dbReference>
<evidence type="ECO:0000259" key="2">
    <source>
        <dbReference type="Pfam" id="PF13968"/>
    </source>
</evidence>
<keyword evidence="1" id="KW-0812">Transmembrane</keyword>
<sequence length="408" mass="47018">MLSKEKGYERVFRVIEVELAFLFDLFFTKYPVKLHMRHSVHRLLLLPILVAVPLFVLLYAFVMKDMRTTVVSLVLITSILVVEFTQFAIMIFSEWAKVTYICKYVRNERWQRCRCAGMLIGIMCRIWLVKPWGRQLRQYSLIKSCSYSPPKWKYNRLTAAYLDQKRKGEKQLAPTNLSKEVKRAIARSLGKYLEKGQTSLRLNDLSENFNDLSENFHDLFVEFSRACNLETTTHVIMVWHIATIFCEHKMPRAQPSTEQGDNFDVAAKLSQYLAYLVVFAPKLLPGHPCRTEYIFSRAVSEAREKLRGSSGSMKERIENLTSIVNEQCQETIVARGKRLGMQLVNGVADEGRIWKVLADFWADMMLYVAPSNDTGAHAKYLTSGGEFLTHVWVLVSHAGITRDPHDGE</sequence>
<evidence type="ECO:0000256" key="1">
    <source>
        <dbReference type="SAM" id="Phobius"/>
    </source>
</evidence>
<dbReference type="Pfam" id="PF04578">
    <property type="entry name" value="DUF594"/>
    <property type="match status" value="1"/>
</dbReference>
<organism evidence="3">
    <name type="scientific">Eucalyptus grandis</name>
    <name type="common">Flooded gum</name>
    <dbReference type="NCBI Taxonomy" id="71139"/>
    <lineage>
        <taxon>Eukaryota</taxon>
        <taxon>Viridiplantae</taxon>
        <taxon>Streptophyta</taxon>
        <taxon>Embryophyta</taxon>
        <taxon>Tracheophyta</taxon>
        <taxon>Spermatophyta</taxon>
        <taxon>Magnoliopsida</taxon>
        <taxon>eudicotyledons</taxon>
        <taxon>Gunneridae</taxon>
        <taxon>Pentapetalae</taxon>
        <taxon>rosids</taxon>
        <taxon>malvids</taxon>
        <taxon>Myrtales</taxon>
        <taxon>Myrtaceae</taxon>
        <taxon>Myrtoideae</taxon>
        <taxon>Eucalypteae</taxon>
        <taxon>Eucalyptus</taxon>
    </lineage>
</organism>
<reference evidence="3" key="1">
    <citation type="submission" date="2013-07" db="EMBL/GenBank/DDBJ databases">
        <title>The genome of Eucalyptus grandis.</title>
        <authorList>
            <person name="Schmutz J."/>
            <person name="Hayes R."/>
            <person name="Myburg A."/>
            <person name="Tuskan G."/>
            <person name="Grattapaglia D."/>
            <person name="Rokhsar D.S."/>
        </authorList>
    </citation>
    <scope>NUCLEOTIDE SEQUENCE</scope>
    <source>
        <tissue evidence="3">Leaf extractions</tissue>
    </source>
</reference>
<dbReference type="STRING" id="71139.A0A059CCP5"/>
<dbReference type="AlphaFoldDB" id="A0A059CCP5"/>
<feature type="domain" description="DUF4220" evidence="2">
    <location>
        <begin position="6"/>
        <end position="143"/>
    </location>
</feature>
<evidence type="ECO:0000313" key="3">
    <source>
        <dbReference type="EMBL" id="KCW75999.1"/>
    </source>
</evidence>